<organism evidence="1 2">
    <name type="scientific">Racocetra persica</name>
    <dbReference type="NCBI Taxonomy" id="160502"/>
    <lineage>
        <taxon>Eukaryota</taxon>
        <taxon>Fungi</taxon>
        <taxon>Fungi incertae sedis</taxon>
        <taxon>Mucoromycota</taxon>
        <taxon>Glomeromycotina</taxon>
        <taxon>Glomeromycetes</taxon>
        <taxon>Diversisporales</taxon>
        <taxon>Gigasporaceae</taxon>
        <taxon>Racocetra</taxon>
    </lineage>
</organism>
<name>A0ACA9S0J6_9GLOM</name>
<comment type="caution">
    <text evidence="1">The sequence shown here is derived from an EMBL/GenBank/DDBJ whole genome shotgun (WGS) entry which is preliminary data.</text>
</comment>
<feature type="non-terminal residue" evidence="1">
    <location>
        <position position="45"/>
    </location>
</feature>
<evidence type="ECO:0000313" key="1">
    <source>
        <dbReference type="EMBL" id="CAG8818567.1"/>
    </source>
</evidence>
<keyword evidence="2" id="KW-1185">Reference proteome</keyword>
<dbReference type="EMBL" id="CAJVQC010081178">
    <property type="protein sequence ID" value="CAG8818567.1"/>
    <property type="molecule type" value="Genomic_DNA"/>
</dbReference>
<protein>
    <submittedName>
        <fullName evidence="1">17266_t:CDS:1</fullName>
    </submittedName>
</protein>
<dbReference type="Proteomes" id="UP000789920">
    <property type="component" value="Unassembled WGS sequence"/>
</dbReference>
<reference evidence="1" key="1">
    <citation type="submission" date="2021-06" db="EMBL/GenBank/DDBJ databases">
        <authorList>
            <person name="Kallberg Y."/>
            <person name="Tangrot J."/>
            <person name="Rosling A."/>
        </authorList>
    </citation>
    <scope>NUCLEOTIDE SEQUENCE</scope>
    <source>
        <strain evidence="1">MA461A</strain>
    </source>
</reference>
<accession>A0ACA9S0J6</accession>
<sequence>MPLLAIEFAIVEATVLWQDVFVKKQVFCVEVDVIQKIRSVNTELE</sequence>
<gene>
    <name evidence="1" type="ORF">RPERSI_LOCUS24942</name>
</gene>
<proteinExistence type="predicted"/>
<evidence type="ECO:0000313" key="2">
    <source>
        <dbReference type="Proteomes" id="UP000789920"/>
    </source>
</evidence>